<organism evidence="2">
    <name type="scientific">Gaeumannomyces tritici (strain R3-111a-1)</name>
    <name type="common">Wheat and barley take-all root rot fungus</name>
    <name type="synonym">Gaeumannomyces graminis var. tritici</name>
    <dbReference type="NCBI Taxonomy" id="644352"/>
    <lineage>
        <taxon>Eukaryota</taxon>
        <taxon>Fungi</taxon>
        <taxon>Dikarya</taxon>
        <taxon>Ascomycota</taxon>
        <taxon>Pezizomycotina</taxon>
        <taxon>Sordariomycetes</taxon>
        <taxon>Sordariomycetidae</taxon>
        <taxon>Magnaporthales</taxon>
        <taxon>Magnaporthaceae</taxon>
        <taxon>Gaeumannomyces</taxon>
    </lineage>
</organism>
<dbReference type="EnsemblFungi" id="EJT75623">
    <property type="protein sequence ID" value="EJT75623"/>
    <property type="gene ID" value="GGTG_05556"/>
</dbReference>
<reference evidence="3" key="4">
    <citation type="journal article" date="2015" name="G3 (Bethesda)">
        <title>Genome sequences of three phytopathogenic species of the Magnaporthaceae family of fungi.</title>
        <authorList>
            <person name="Okagaki L.H."/>
            <person name="Nunes C.C."/>
            <person name="Sailsbery J."/>
            <person name="Clay B."/>
            <person name="Brown D."/>
            <person name="John T."/>
            <person name="Oh Y."/>
            <person name="Young N."/>
            <person name="Fitzgerald M."/>
            <person name="Haas B.J."/>
            <person name="Zeng Q."/>
            <person name="Young S."/>
            <person name="Adiconis X."/>
            <person name="Fan L."/>
            <person name="Levin J.Z."/>
            <person name="Mitchell T.K."/>
            <person name="Okubara P.A."/>
            <person name="Farman M.L."/>
            <person name="Kohn L.M."/>
            <person name="Birren B."/>
            <person name="Ma L.-J."/>
            <person name="Dean R.A."/>
        </authorList>
    </citation>
    <scope>NUCLEOTIDE SEQUENCE</scope>
    <source>
        <strain evidence="3">R3-111a-1</strain>
    </source>
</reference>
<proteinExistence type="predicted"/>
<evidence type="ECO:0000313" key="2">
    <source>
        <dbReference type="EMBL" id="EJT75623.1"/>
    </source>
</evidence>
<evidence type="ECO:0000313" key="3">
    <source>
        <dbReference type="EnsemblFungi" id="EJT75623"/>
    </source>
</evidence>
<protein>
    <recommendedName>
        <fullName evidence="5">BZIP domain-containing protein</fullName>
    </recommendedName>
</protein>
<dbReference type="VEuPathDB" id="FungiDB:GGTG_05556"/>
<dbReference type="GeneID" id="20346014"/>
<dbReference type="Proteomes" id="UP000006039">
    <property type="component" value="Unassembled WGS sequence"/>
</dbReference>
<dbReference type="CDD" id="cd14686">
    <property type="entry name" value="bZIP"/>
    <property type="match status" value="1"/>
</dbReference>
<dbReference type="AlphaFoldDB" id="J3NW91"/>
<dbReference type="EMBL" id="GL385397">
    <property type="protein sequence ID" value="EJT75623.1"/>
    <property type="molecule type" value="Genomic_DNA"/>
</dbReference>
<reference evidence="2" key="3">
    <citation type="submission" date="2010-09" db="EMBL/GenBank/DDBJ databases">
        <title>Annotation of Gaeumannomyces graminis var. tritici R3-111a-1.</title>
        <authorList>
            <consortium name="The Broad Institute Genome Sequencing Platform"/>
            <person name="Ma L.-J."/>
            <person name="Dead R."/>
            <person name="Young S.K."/>
            <person name="Zeng Q."/>
            <person name="Gargeya S."/>
            <person name="Fitzgerald M."/>
            <person name="Haas B."/>
            <person name="Abouelleil A."/>
            <person name="Alvarado L."/>
            <person name="Arachchi H.M."/>
            <person name="Berlin A."/>
            <person name="Brown A."/>
            <person name="Chapman S.B."/>
            <person name="Chen Z."/>
            <person name="Dunbar C."/>
            <person name="Freedman E."/>
            <person name="Gearin G."/>
            <person name="Gellesch M."/>
            <person name="Goldberg J."/>
            <person name="Griggs A."/>
            <person name="Gujja S."/>
            <person name="Heiman D."/>
            <person name="Howarth C."/>
            <person name="Larson L."/>
            <person name="Lui A."/>
            <person name="MacDonald P.J.P."/>
            <person name="Mehta T."/>
            <person name="Montmayeur A."/>
            <person name="Murphy C."/>
            <person name="Neiman D."/>
            <person name="Pearson M."/>
            <person name="Priest M."/>
            <person name="Roberts A."/>
            <person name="Saif S."/>
            <person name="Shea T."/>
            <person name="Shenoy N."/>
            <person name="Sisk P."/>
            <person name="Stolte C."/>
            <person name="Sykes S."/>
            <person name="Yandava C."/>
            <person name="Wortman J."/>
            <person name="Nusbaum C."/>
            <person name="Birren B."/>
        </authorList>
    </citation>
    <scope>NUCLEOTIDE SEQUENCE</scope>
    <source>
        <strain evidence="2">R3-111a-1</strain>
    </source>
</reference>
<evidence type="ECO:0000256" key="1">
    <source>
        <dbReference type="SAM" id="MobiDB-lite"/>
    </source>
</evidence>
<evidence type="ECO:0000313" key="4">
    <source>
        <dbReference type="Proteomes" id="UP000006039"/>
    </source>
</evidence>
<dbReference type="HOGENOM" id="CLU_1896344_0_0_1"/>
<feature type="compositionally biased region" description="Low complexity" evidence="1">
    <location>
        <begin position="123"/>
        <end position="134"/>
    </location>
</feature>
<evidence type="ECO:0008006" key="5">
    <source>
        <dbReference type="Google" id="ProtNLM"/>
    </source>
</evidence>
<dbReference type="RefSeq" id="XP_009221623.1">
    <property type="nucleotide sequence ID" value="XM_009223359.1"/>
</dbReference>
<reference evidence="2" key="2">
    <citation type="submission" date="2010-07" db="EMBL/GenBank/DDBJ databases">
        <authorList>
            <consortium name="The Broad Institute Genome Sequencing Platform"/>
            <consortium name="Broad Institute Genome Sequencing Center for Infectious Disease"/>
            <person name="Ma L.-J."/>
            <person name="Dead R."/>
            <person name="Young S."/>
            <person name="Zeng Q."/>
            <person name="Koehrsen M."/>
            <person name="Alvarado L."/>
            <person name="Berlin A."/>
            <person name="Chapman S.B."/>
            <person name="Chen Z."/>
            <person name="Freedman E."/>
            <person name="Gellesch M."/>
            <person name="Goldberg J."/>
            <person name="Griggs A."/>
            <person name="Gujja S."/>
            <person name="Heilman E.R."/>
            <person name="Heiman D."/>
            <person name="Hepburn T."/>
            <person name="Howarth C."/>
            <person name="Jen D."/>
            <person name="Larson L."/>
            <person name="Mehta T."/>
            <person name="Neiman D."/>
            <person name="Pearson M."/>
            <person name="Roberts A."/>
            <person name="Saif S."/>
            <person name="Shea T."/>
            <person name="Shenoy N."/>
            <person name="Sisk P."/>
            <person name="Stolte C."/>
            <person name="Sykes S."/>
            <person name="Walk T."/>
            <person name="White J."/>
            <person name="Yandava C."/>
            <person name="Haas B."/>
            <person name="Nusbaum C."/>
            <person name="Birren B."/>
        </authorList>
    </citation>
    <scope>NUCLEOTIDE SEQUENCE</scope>
    <source>
        <strain evidence="2">R3-111a-1</strain>
    </source>
</reference>
<gene>
    <name evidence="3" type="primary">20346014</name>
    <name evidence="2" type="ORF">GGTG_05556</name>
</gene>
<keyword evidence="4" id="KW-1185">Reference proteome</keyword>
<reference evidence="4" key="1">
    <citation type="submission" date="2010-07" db="EMBL/GenBank/DDBJ databases">
        <title>The genome sequence of Gaeumannomyces graminis var. tritici strain R3-111a-1.</title>
        <authorList>
            <consortium name="The Broad Institute Genome Sequencing Platform"/>
            <person name="Ma L.-J."/>
            <person name="Dead R."/>
            <person name="Young S."/>
            <person name="Zeng Q."/>
            <person name="Koehrsen M."/>
            <person name="Alvarado L."/>
            <person name="Berlin A."/>
            <person name="Chapman S.B."/>
            <person name="Chen Z."/>
            <person name="Freedman E."/>
            <person name="Gellesch M."/>
            <person name="Goldberg J."/>
            <person name="Griggs A."/>
            <person name="Gujja S."/>
            <person name="Heilman E.R."/>
            <person name="Heiman D."/>
            <person name="Hepburn T."/>
            <person name="Howarth C."/>
            <person name="Jen D."/>
            <person name="Larson L."/>
            <person name="Mehta T."/>
            <person name="Neiman D."/>
            <person name="Pearson M."/>
            <person name="Roberts A."/>
            <person name="Saif S."/>
            <person name="Shea T."/>
            <person name="Shenoy N."/>
            <person name="Sisk P."/>
            <person name="Stolte C."/>
            <person name="Sykes S."/>
            <person name="Walk T."/>
            <person name="White J."/>
            <person name="Yandava C."/>
            <person name="Haas B."/>
            <person name="Nusbaum C."/>
            <person name="Birren B."/>
        </authorList>
    </citation>
    <scope>NUCLEOTIDE SEQUENCE [LARGE SCALE GENOMIC DNA]</scope>
    <source>
        <strain evidence="4">R3-111a-1</strain>
    </source>
</reference>
<feature type="compositionally biased region" description="Basic and acidic residues" evidence="1">
    <location>
        <begin position="65"/>
        <end position="103"/>
    </location>
</feature>
<sequence>MLENLPLPTEFHGHIEWGTPEGSPPVSELASSSHTREGGQGGPGLAARPPSVRSLVSRISAITRKNKEGAERQQDKLREAQREVEQTKKENAMLKQQLEDAREQVYLTRTSSLPRHPAAAETSHSSLSPSPSAG</sequence>
<name>J3NW91_GAET3</name>
<reference evidence="3" key="5">
    <citation type="submission" date="2018-04" db="UniProtKB">
        <authorList>
            <consortium name="EnsemblFungi"/>
        </authorList>
    </citation>
    <scope>IDENTIFICATION</scope>
    <source>
        <strain evidence="3">R3-111a-1</strain>
    </source>
</reference>
<accession>J3NW91</accession>
<feature type="region of interest" description="Disordered" evidence="1">
    <location>
        <begin position="1"/>
        <end position="134"/>
    </location>
</feature>